<dbReference type="InterPro" id="IPR047589">
    <property type="entry name" value="DUF11_rpt"/>
</dbReference>
<organism evidence="3 4">
    <name type="scientific">Sphingorhabdus profundilacus</name>
    <dbReference type="NCBI Taxonomy" id="2509718"/>
    <lineage>
        <taxon>Bacteria</taxon>
        <taxon>Pseudomonadati</taxon>
        <taxon>Pseudomonadota</taxon>
        <taxon>Alphaproteobacteria</taxon>
        <taxon>Sphingomonadales</taxon>
        <taxon>Sphingomonadaceae</taxon>
        <taxon>Sphingorhabdus</taxon>
    </lineage>
</organism>
<feature type="domain" description="SpaA-like prealbumin fold" evidence="2">
    <location>
        <begin position="242"/>
        <end position="360"/>
    </location>
</feature>
<evidence type="ECO:0000259" key="2">
    <source>
        <dbReference type="Pfam" id="PF20674"/>
    </source>
</evidence>
<evidence type="ECO:0000256" key="1">
    <source>
        <dbReference type="SAM" id="SignalP"/>
    </source>
</evidence>
<comment type="caution">
    <text evidence="3">The sequence shown here is derived from an EMBL/GenBank/DDBJ whole genome shotgun (WGS) entry which is preliminary data.</text>
</comment>
<dbReference type="Proteomes" id="UP000471147">
    <property type="component" value="Unassembled WGS sequence"/>
</dbReference>
<dbReference type="AlphaFoldDB" id="A0A6I4LTU9"/>
<accession>A0A6I4LTU9</accession>
<feature type="signal peptide" evidence="1">
    <location>
        <begin position="1"/>
        <end position="30"/>
    </location>
</feature>
<keyword evidence="1" id="KW-0732">Signal</keyword>
<evidence type="ECO:0000313" key="3">
    <source>
        <dbReference type="EMBL" id="MVZ96269.1"/>
    </source>
</evidence>
<dbReference type="OrthoDB" id="5400913at2"/>
<feature type="chain" id="PRO_5026258562" description="SpaA-like prealbumin fold domain-containing protein" evidence="1">
    <location>
        <begin position="31"/>
        <end position="621"/>
    </location>
</feature>
<proteinExistence type="predicted"/>
<keyword evidence="4" id="KW-1185">Reference proteome</keyword>
<dbReference type="EMBL" id="SDWJ01000001">
    <property type="protein sequence ID" value="MVZ96269.1"/>
    <property type="molecule type" value="Genomic_DNA"/>
</dbReference>
<sequence>MHKATINRLRLLLAMMFAAFIGLGSTSAQAQSCAPATSQGTAPQGWETYCWLDFSTYNDATARSAAGQNFSFNLNDGSTLSFNLKVTPTTATAFGSIAAPSWTGAAVGNTAFLGIPGRPVLYTSSAGNKSITFSGITITPPPGAPAVTAYSFVAADAESTNDGENLQFITNGSGWQILDQVNPISGSTYPLISGTGTSTFTETGVSGTVGGYIVGSNSPTTVTTNMAAGGLQGAMFAVRFASIRLRKTITGARVNAADQFTFRVSATSSGTTLATGTTTGTGNGPFSATPLSLASGIPLTLSEAMAPGSVSTLAKYASLLTCTNTTTSSTTPLPNNLLTTSYNFGALQFGDAVICVFNNAAFPHIQISKALGTGGRRFSTDQFTVRINQASTVVASATTTGTGTTVTGGNTGLVQVTPGTTYTLDEIMSGPGSLTQYTSTLACTNATNGVTTTFPTTVPANITPVLGDIISCVVTNTRLSGNATLIVSKTSTIVSDGVSTANPKSVPGAIVRYTITVQNTGNLSVDANSIVIVDAFPPNFTLDASTPFTFTEGTRVSNLNAFNQSTMVSYSNTGSAPFTASLGSGYNAAVRAFRFAPVGSMQGAGTTGPSSFSISFVGRLN</sequence>
<name>A0A6I4LTU9_9SPHN</name>
<evidence type="ECO:0000313" key="4">
    <source>
        <dbReference type="Proteomes" id="UP000471147"/>
    </source>
</evidence>
<reference evidence="3 4" key="1">
    <citation type="submission" date="2019-01" db="EMBL/GenBank/DDBJ databases">
        <title>Sphingorhabdus lacus sp.nov., isolated from an oligotrophic freshwater lake.</title>
        <authorList>
            <person name="Park M."/>
        </authorList>
    </citation>
    <scope>NUCLEOTIDE SEQUENCE [LARGE SCALE GENOMIC DNA]</scope>
    <source>
        <strain evidence="3 4">IMCC26285</strain>
    </source>
</reference>
<dbReference type="RefSeq" id="WP_160352271.1">
    <property type="nucleotide sequence ID" value="NZ_SDWJ01000001.1"/>
</dbReference>
<feature type="domain" description="SpaA-like prealbumin fold" evidence="2">
    <location>
        <begin position="365"/>
        <end position="478"/>
    </location>
</feature>
<protein>
    <recommendedName>
        <fullName evidence="2">SpaA-like prealbumin fold domain-containing protein</fullName>
    </recommendedName>
</protein>
<gene>
    <name evidence="3" type="ORF">EUU23_00955</name>
</gene>
<dbReference type="NCBIfam" id="TIGR01451">
    <property type="entry name" value="B_ant_repeat"/>
    <property type="match status" value="1"/>
</dbReference>
<dbReference type="Pfam" id="PF20674">
    <property type="entry name" value="SpaA_3"/>
    <property type="match status" value="2"/>
</dbReference>
<dbReference type="InterPro" id="IPR048834">
    <property type="entry name" value="SpaA_pre-album"/>
</dbReference>